<sequence length="168" mass="18318">MYESDRKPPPSRSTGRAALEEQWQQLDDELARSLVARAILRARKDRPSSPCDAVALTLRRARTALCSVTYVHLDDPDASVENASSLQPLAPAYLWCIRIAHELEAIEHAELSADGDWTRLERFAPFALAAHAAQVTTFDGPHASEVDEALAAALRIFDQARASSAAAA</sequence>
<keyword evidence="2" id="KW-1185">Reference proteome</keyword>
<accession>A0A0K1Q8C1</accession>
<dbReference type="KEGG" id="llu:AKJ09_08651"/>
<protein>
    <submittedName>
        <fullName evidence="1">Uncharacterized protein</fullName>
    </submittedName>
</protein>
<dbReference type="RefSeq" id="WP_146652978.1">
    <property type="nucleotide sequence ID" value="NZ_CP012333.1"/>
</dbReference>
<dbReference type="EMBL" id="CP012333">
    <property type="protein sequence ID" value="AKV01988.1"/>
    <property type="molecule type" value="Genomic_DNA"/>
</dbReference>
<dbReference type="AlphaFoldDB" id="A0A0K1Q8C1"/>
<name>A0A0K1Q8C1_9BACT</name>
<organism evidence="1 2">
    <name type="scientific">Labilithrix luteola</name>
    <dbReference type="NCBI Taxonomy" id="1391654"/>
    <lineage>
        <taxon>Bacteria</taxon>
        <taxon>Pseudomonadati</taxon>
        <taxon>Myxococcota</taxon>
        <taxon>Polyangia</taxon>
        <taxon>Polyangiales</taxon>
        <taxon>Labilitrichaceae</taxon>
        <taxon>Labilithrix</taxon>
    </lineage>
</organism>
<dbReference type="Proteomes" id="UP000064967">
    <property type="component" value="Chromosome"/>
</dbReference>
<proteinExistence type="predicted"/>
<reference evidence="1 2" key="1">
    <citation type="submission" date="2015-08" db="EMBL/GenBank/DDBJ databases">
        <authorList>
            <person name="Babu N.S."/>
            <person name="Beckwith C.J."/>
            <person name="Beseler K.G."/>
            <person name="Brison A."/>
            <person name="Carone J.V."/>
            <person name="Caskin T.P."/>
            <person name="Diamond M."/>
            <person name="Durham M.E."/>
            <person name="Foxe J.M."/>
            <person name="Go M."/>
            <person name="Henderson B.A."/>
            <person name="Jones I.B."/>
            <person name="McGettigan J.A."/>
            <person name="Micheletti S.J."/>
            <person name="Nasrallah M.E."/>
            <person name="Ortiz D."/>
            <person name="Piller C.R."/>
            <person name="Privatt S.R."/>
            <person name="Schneider S.L."/>
            <person name="Sharp S."/>
            <person name="Smith T.C."/>
            <person name="Stanton J.D."/>
            <person name="Ullery H.E."/>
            <person name="Wilson R.J."/>
            <person name="Serrano M.G."/>
            <person name="Buck G."/>
            <person name="Lee V."/>
            <person name="Wang Y."/>
            <person name="Carvalho R."/>
            <person name="Voegtly L."/>
            <person name="Shi R."/>
            <person name="Duckworth R."/>
            <person name="Johnson A."/>
            <person name="Loviza R."/>
            <person name="Walstead R."/>
            <person name="Shah Z."/>
            <person name="Kiflezghi M."/>
            <person name="Wade K."/>
            <person name="Ball S.L."/>
            <person name="Bradley K.W."/>
            <person name="Asai D.J."/>
            <person name="Bowman C.A."/>
            <person name="Russell D.A."/>
            <person name="Pope W.H."/>
            <person name="Jacobs-Sera D."/>
            <person name="Hendrix R.W."/>
            <person name="Hatfull G.F."/>
        </authorList>
    </citation>
    <scope>NUCLEOTIDE SEQUENCE [LARGE SCALE GENOMIC DNA]</scope>
    <source>
        <strain evidence="1 2">DSM 27648</strain>
    </source>
</reference>
<gene>
    <name evidence="1" type="ORF">AKJ09_08651</name>
</gene>
<evidence type="ECO:0000313" key="1">
    <source>
        <dbReference type="EMBL" id="AKV01988.1"/>
    </source>
</evidence>
<evidence type="ECO:0000313" key="2">
    <source>
        <dbReference type="Proteomes" id="UP000064967"/>
    </source>
</evidence>